<dbReference type="RefSeq" id="WP_003635722.1">
    <property type="nucleotide sequence ID" value="NC_013861.1"/>
</dbReference>
<dbReference type="Proteomes" id="UP000001060">
    <property type="component" value="Chromosome"/>
</dbReference>
<dbReference type="HOGENOM" id="CLU_367533_0_0_6"/>
<dbReference type="EMBL" id="FN650140">
    <property type="protein sequence ID" value="CBJ12943.1"/>
    <property type="molecule type" value="Genomic_DNA"/>
</dbReference>
<protein>
    <submittedName>
        <fullName evidence="2">Uncharacterized protein</fullName>
    </submittedName>
</protein>
<evidence type="ECO:0000256" key="1">
    <source>
        <dbReference type="SAM" id="Coils"/>
    </source>
</evidence>
<name>D3HKH7_LEGLN</name>
<dbReference type="OrthoDB" id="5653576at2"/>
<sequence>MKEKKPSEKLNNVSNPAKDFLTGMLSPEVRAKEFLYVIEKSENYNNELEVLTENKKFPTRKNNQNKHMSQTLQDNLLPEEMSVSELKKIIPKVLEEYQIVKEELLELGKRQKELSGCLRRVEELEKKYKSSNLDEKESKEYESIIPKYDELKINYEKDQIEKKLFEANRKFNNLQSNLNGINHCMEAIYTHLMFSKRDQFFDILTTYYNSMEGKQEPHKRLIYSMLYAVQVSEYLHKDKFGIGYPGAVRLNQLFFEYAQTRKEYEEKIGFPKQGSTNKLILILNSFMDNYMKSGATASELREKLKPVEQYYDIQITSEGLTIKLKEGNNLLSTNPVDVLNALFKKFYDETTVFSRSMNALKSALDEHGVTYETPNDWYSYMNWSVPLITDKNSVIINYDDQAYVEYQKQQGEREDAFFNNVINELEGAQNIIKICTDPKEINRKKEMQIIVTQLLDDLNEVYHGKKVLCFETKIKNDLVRKVLELSIESLKDLNNKFPQIDAQEILDVLGNLKKGLNLAEEKLAPIKIGDDKQVVSKIIDNVYKNLEKKLHVNRLGCIGFKPNLKIKEAIESYGASINSTEKLSENVIRLEEPKIKTVEERWSNCKGKMNLNLISQIMNKFVKEYAKYQGWVKGGASLEEIQKKLGHLDQYFEIRAVEGKIPQIVCKPELNTIDPKILFNDMFKKFYNESGYMGSRSIESLKKALTKNNITFTEPSNWPYRGIPEVTDEKNRFKSVESPQIVNEIQVPVHSNLGNPKN</sequence>
<dbReference type="AlphaFoldDB" id="D3HKH7"/>
<reference evidence="2 3" key="1">
    <citation type="journal article" date="2010" name="PLoS Genet.">
        <title>Analysis of the Legionella longbeachae genome and transcriptome uncovers unique strategies to cause Legionnaires' disease.</title>
        <authorList>
            <person name="Cazalet C."/>
            <person name="Gomez-Valero L."/>
            <person name="Rusniok C."/>
            <person name="Lomma M."/>
            <person name="Dervins-Ravault D."/>
            <person name="Newton H."/>
            <person name="Sansom F."/>
            <person name="Jarraud S."/>
            <person name="Zidane N."/>
            <person name="Ma L."/>
            <person name="Bouchier C."/>
            <person name="Etienne J."/>
            <person name="Hartland E."/>
            <person name="Buchrieser C."/>
        </authorList>
    </citation>
    <scope>NUCLEOTIDE SEQUENCE [LARGE SCALE GENOMIC DNA]</scope>
    <source>
        <strain evidence="2 3">NSW150</strain>
    </source>
</reference>
<evidence type="ECO:0000313" key="3">
    <source>
        <dbReference type="Proteomes" id="UP000001060"/>
    </source>
</evidence>
<keyword evidence="3" id="KW-1185">Reference proteome</keyword>
<feature type="coiled-coil region" evidence="1">
    <location>
        <begin position="148"/>
        <end position="177"/>
    </location>
</feature>
<dbReference type="KEGG" id="llo:LLO_2522"/>
<gene>
    <name evidence="2" type="ordered locus">LLO_2522</name>
</gene>
<dbReference type="eggNOG" id="ENOG5031ZXF">
    <property type="taxonomic scope" value="Bacteria"/>
</dbReference>
<evidence type="ECO:0000313" key="2">
    <source>
        <dbReference type="EMBL" id="CBJ12943.1"/>
    </source>
</evidence>
<accession>D3HKH7</accession>
<dbReference type="GeneID" id="40926718"/>
<proteinExistence type="predicted"/>
<organism evidence="2 3">
    <name type="scientific">Legionella longbeachae serogroup 1 (strain NSW150)</name>
    <dbReference type="NCBI Taxonomy" id="661367"/>
    <lineage>
        <taxon>Bacteria</taxon>
        <taxon>Pseudomonadati</taxon>
        <taxon>Pseudomonadota</taxon>
        <taxon>Gammaproteobacteria</taxon>
        <taxon>Legionellales</taxon>
        <taxon>Legionellaceae</taxon>
        <taxon>Legionella</taxon>
    </lineage>
</organism>
<keyword evidence="1" id="KW-0175">Coiled coil</keyword>